<dbReference type="AlphaFoldDB" id="A0AAV2C6R1"/>
<keyword evidence="7" id="KW-0732">Signal</keyword>
<dbReference type="PROSITE" id="PS50850">
    <property type="entry name" value="MFS"/>
    <property type="match status" value="1"/>
</dbReference>
<dbReference type="Proteomes" id="UP001497516">
    <property type="component" value="Chromosome 1"/>
</dbReference>
<dbReference type="PANTHER" id="PTHR48022">
    <property type="entry name" value="PLASTIDIC GLUCOSE TRANSPORTER 4"/>
    <property type="match status" value="1"/>
</dbReference>
<evidence type="ECO:0000256" key="3">
    <source>
        <dbReference type="ARBA" id="ARBA00022692"/>
    </source>
</evidence>
<evidence type="ECO:0000256" key="7">
    <source>
        <dbReference type="SAM" id="SignalP"/>
    </source>
</evidence>
<dbReference type="InterPro" id="IPR005828">
    <property type="entry name" value="MFS_sugar_transport-like"/>
</dbReference>
<dbReference type="SUPFAM" id="SSF103473">
    <property type="entry name" value="MFS general substrate transporter"/>
    <property type="match status" value="1"/>
</dbReference>
<organism evidence="9 10">
    <name type="scientific">Linum trigynum</name>
    <dbReference type="NCBI Taxonomy" id="586398"/>
    <lineage>
        <taxon>Eukaryota</taxon>
        <taxon>Viridiplantae</taxon>
        <taxon>Streptophyta</taxon>
        <taxon>Embryophyta</taxon>
        <taxon>Tracheophyta</taxon>
        <taxon>Spermatophyta</taxon>
        <taxon>Magnoliopsida</taxon>
        <taxon>eudicotyledons</taxon>
        <taxon>Gunneridae</taxon>
        <taxon>Pentapetalae</taxon>
        <taxon>rosids</taxon>
        <taxon>fabids</taxon>
        <taxon>Malpighiales</taxon>
        <taxon>Linaceae</taxon>
        <taxon>Linum</taxon>
    </lineage>
</organism>
<dbReference type="PANTHER" id="PTHR48022:SF2">
    <property type="entry name" value="PLASTIDIC GLUCOSE TRANSPORTER 4"/>
    <property type="match status" value="1"/>
</dbReference>
<feature type="transmembrane region" description="Helical" evidence="6">
    <location>
        <begin position="57"/>
        <end position="76"/>
    </location>
</feature>
<feature type="chain" id="PRO_5043841874" description="Major facilitator superfamily (MFS) profile domain-containing protein" evidence="7">
    <location>
        <begin position="26"/>
        <end position="487"/>
    </location>
</feature>
<sequence length="487" mass="53139">MTTTTTKRFTILLCAVASQATLLHSFGYDTVVMLLSTTTAMEEELGMTENEGFHFRNVTKCVFFVACFISGFVADLSGRRPTLILSGTLSFVGFLIMSLAVSYGVLVTGRVISLVGLELGLPVAPLYIGEVVSPSRRGCLNSIPEITSILGLWLAVLTRAAVRDLSASSQWRTLMGVGIIPSLILGVGMIFLPESPCWLVKHARVADAKVALQRTLKTTEEVEARLLGLREAARIPPIMGDENFDAVPQDIHVLAIWRELRRPLVRPRLKERLISVFTVQCLQPPSGIDLLTFESLMRYPHNGPATPVEFVMEEILPLCGRLLPILVPLFISDVVGRGPLVDYSLAAAVTSMTFISATTTMLNYGVTSGVVKELKRWSTIAFFGSFSIGLGPMTTVHTSEALPFKVRAQVVGIAVMVNRLLSFGLYCLKPALDGVLGSLIYWIINLVLLLGMWLCDRYLIETSGESLEELDKGFSPTLELSLGPLAT</sequence>
<feature type="transmembrane region" description="Helical" evidence="6">
    <location>
        <begin position="111"/>
        <end position="128"/>
    </location>
</feature>
<proteinExistence type="inferred from homology"/>
<dbReference type="GO" id="GO:0016020">
    <property type="term" value="C:membrane"/>
    <property type="evidence" value="ECO:0007669"/>
    <property type="project" value="UniProtKB-SubCell"/>
</dbReference>
<dbReference type="GO" id="GO:0005351">
    <property type="term" value="F:carbohydrate:proton symporter activity"/>
    <property type="evidence" value="ECO:0007669"/>
    <property type="project" value="TreeGrafter"/>
</dbReference>
<evidence type="ECO:0000256" key="1">
    <source>
        <dbReference type="ARBA" id="ARBA00004141"/>
    </source>
</evidence>
<reference evidence="9 10" key="1">
    <citation type="submission" date="2024-04" db="EMBL/GenBank/DDBJ databases">
        <authorList>
            <person name="Fracassetti M."/>
        </authorList>
    </citation>
    <scope>NUCLEOTIDE SEQUENCE [LARGE SCALE GENOMIC DNA]</scope>
</reference>
<feature type="transmembrane region" description="Helical" evidence="6">
    <location>
        <begin position="83"/>
        <end position="105"/>
    </location>
</feature>
<comment type="subcellular location">
    <subcellularLocation>
        <location evidence="1">Membrane</location>
        <topology evidence="1">Multi-pass membrane protein</topology>
    </subcellularLocation>
</comment>
<protein>
    <recommendedName>
        <fullName evidence="8">Major facilitator superfamily (MFS) profile domain-containing protein</fullName>
    </recommendedName>
</protein>
<feature type="transmembrane region" description="Helical" evidence="6">
    <location>
        <begin position="174"/>
        <end position="192"/>
    </location>
</feature>
<feature type="transmembrane region" description="Helical" evidence="6">
    <location>
        <begin position="343"/>
        <end position="365"/>
    </location>
</feature>
<name>A0AAV2C6R1_9ROSI</name>
<keyword evidence="5 6" id="KW-0472">Membrane</keyword>
<feature type="transmembrane region" description="Helical" evidence="6">
    <location>
        <begin position="140"/>
        <end position="162"/>
    </location>
</feature>
<feature type="signal peptide" evidence="7">
    <location>
        <begin position="1"/>
        <end position="25"/>
    </location>
</feature>
<dbReference type="Gene3D" id="1.20.1250.20">
    <property type="entry name" value="MFS general substrate transporter like domains"/>
    <property type="match status" value="1"/>
</dbReference>
<evidence type="ECO:0000256" key="6">
    <source>
        <dbReference type="SAM" id="Phobius"/>
    </source>
</evidence>
<evidence type="ECO:0000313" key="10">
    <source>
        <dbReference type="Proteomes" id="UP001497516"/>
    </source>
</evidence>
<keyword evidence="10" id="KW-1185">Reference proteome</keyword>
<feature type="transmembrane region" description="Helical" evidence="6">
    <location>
        <begin position="408"/>
        <end position="428"/>
    </location>
</feature>
<keyword evidence="3 6" id="KW-0812">Transmembrane</keyword>
<dbReference type="InterPro" id="IPR050360">
    <property type="entry name" value="MFS_Sugar_Transporters"/>
</dbReference>
<evidence type="ECO:0000259" key="8">
    <source>
        <dbReference type="PROSITE" id="PS50850"/>
    </source>
</evidence>
<comment type="similarity">
    <text evidence="2">Belongs to the major facilitator superfamily. Sugar transporter (TC 2.A.1.1) family.</text>
</comment>
<keyword evidence="4 6" id="KW-1133">Transmembrane helix</keyword>
<evidence type="ECO:0000313" key="9">
    <source>
        <dbReference type="EMBL" id="CAL1352135.1"/>
    </source>
</evidence>
<feature type="transmembrane region" description="Helical" evidence="6">
    <location>
        <begin position="435"/>
        <end position="454"/>
    </location>
</feature>
<dbReference type="Pfam" id="PF00083">
    <property type="entry name" value="Sugar_tr"/>
    <property type="match status" value="1"/>
</dbReference>
<gene>
    <name evidence="9" type="ORF">LTRI10_LOCUS126</name>
</gene>
<accession>A0AAV2C6R1</accession>
<evidence type="ECO:0000256" key="4">
    <source>
        <dbReference type="ARBA" id="ARBA00022989"/>
    </source>
</evidence>
<dbReference type="InterPro" id="IPR020846">
    <property type="entry name" value="MFS_dom"/>
</dbReference>
<feature type="transmembrane region" description="Helical" evidence="6">
    <location>
        <begin position="377"/>
        <end position="396"/>
    </location>
</feature>
<dbReference type="InterPro" id="IPR036259">
    <property type="entry name" value="MFS_trans_sf"/>
</dbReference>
<dbReference type="EMBL" id="OZ034813">
    <property type="protein sequence ID" value="CAL1352135.1"/>
    <property type="molecule type" value="Genomic_DNA"/>
</dbReference>
<evidence type="ECO:0000256" key="5">
    <source>
        <dbReference type="ARBA" id="ARBA00023136"/>
    </source>
</evidence>
<evidence type="ECO:0000256" key="2">
    <source>
        <dbReference type="ARBA" id="ARBA00010992"/>
    </source>
</evidence>
<feature type="domain" description="Major facilitator superfamily (MFS) profile" evidence="8">
    <location>
        <begin position="13"/>
        <end position="463"/>
    </location>
</feature>